<protein>
    <submittedName>
        <fullName evidence="3">Uncharacterized protein LOC116302388</fullName>
    </submittedName>
</protein>
<dbReference type="AlphaFoldDB" id="A0A6P8ILI8"/>
<dbReference type="Proteomes" id="UP000515163">
    <property type="component" value="Unplaced"/>
</dbReference>
<keyword evidence="2" id="KW-1185">Reference proteome</keyword>
<evidence type="ECO:0000256" key="1">
    <source>
        <dbReference type="SAM" id="MobiDB-lite"/>
    </source>
</evidence>
<dbReference type="KEGG" id="aten:116302388"/>
<evidence type="ECO:0000313" key="2">
    <source>
        <dbReference type="Proteomes" id="UP000515163"/>
    </source>
</evidence>
<gene>
    <name evidence="3" type="primary">LOC116302388</name>
</gene>
<feature type="region of interest" description="Disordered" evidence="1">
    <location>
        <begin position="140"/>
        <end position="165"/>
    </location>
</feature>
<accession>A0A6P8ILI8</accession>
<feature type="region of interest" description="Disordered" evidence="1">
    <location>
        <begin position="1"/>
        <end position="49"/>
    </location>
</feature>
<dbReference type="OrthoDB" id="10295799at2759"/>
<dbReference type="GeneID" id="116302388"/>
<evidence type="ECO:0000313" key="3">
    <source>
        <dbReference type="RefSeq" id="XP_031567530.1"/>
    </source>
</evidence>
<organism evidence="2 3">
    <name type="scientific">Actinia tenebrosa</name>
    <name type="common">Australian red waratah sea anemone</name>
    <dbReference type="NCBI Taxonomy" id="6105"/>
    <lineage>
        <taxon>Eukaryota</taxon>
        <taxon>Metazoa</taxon>
        <taxon>Cnidaria</taxon>
        <taxon>Anthozoa</taxon>
        <taxon>Hexacorallia</taxon>
        <taxon>Actiniaria</taxon>
        <taxon>Actiniidae</taxon>
        <taxon>Actinia</taxon>
    </lineage>
</organism>
<proteinExistence type="predicted"/>
<sequence length="165" mass="18304">MGNSRSASFEVDHPPGEVTPTRHSSRKEFTFVGENDSNNSKPYISTRPPGMYADVYAESLVSENSSKESETISTVSSTSNAVKRPSFADHYTKTAPSRLSISIDNEDGIKTDTQKTRSVNQHPSPESFFDAIFATIEQEAGKRSPVPPRRSPHTMAKKRWTTMFS</sequence>
<feature type="compositionally biased region" description="Basic residues" evidence="1">
    <location>
        <begin position="150"/>
        <end position="165"/>
    </location>
</feature>
<name>A0A6P8ILI8_ACTTE</name>
<dbReference type="InParanoid" id="A0A6P8ILI8"/>
<reference evidence="3" key="1">
    <citation type="submission" date="2025-08" db="UniProtKB">
        <authorList>
            <consortium name="RefSeq"/>
        </authorList>
    </citation>
    <scope>IDENTIFICATION</scope>
    <source>
        <tissue evidence="3">Tentacle</tissue>
    </source>
</reference>
<dbReference type="RefSeq" id="XP_031567530.1">
    <property type="nucleotide sequence ID" value="XM_031711670.1"/>
</dbReference>